<dbReference type="PANTHER" id="PTHR37829">
    <property type="entry name" value="PHAGE-LIKE ELEMENT PBSX PROTEIN XKDT"/>
    <property type="match status" value="1"/>
</dbReference>
<accession>A0A0F9QDJ9</accession>
<dbReference type="InterPro" id="IPR052399">
    <property type="entry name" value="Phage_Baseplate_Assmbl_Protein"/>
</dbReference>
<proteinExistence type="predicted"/>
<reference evidence="2" key="1">
    <citation type="journal article" date="2015" name="Nature">
        <title>Complex archaea that bridge the gap between prokaryotes and eukaryotes.</title>
        <authorList>
            <person name="Spang A."/>
            <person name="Saw J.H."/>
            <person name="Jorgensen S.L."/>
            <person name="Zaremba-Niedzwiedzka K."/>
            <person name="Martijn J."/>
            <person name="Lind A.E."/>
            <person name="van Eijk R."/>
            <person name="Schleper C."/>
            <person name="Guy L."/>
            <person name="Ettema T.J."/>
        </authorList>
    </citation>
    <scope>NUCLEOTIDE SEQUENCE</scope>
</reference>
<evidence type="ECO:0000313" key="2">
    <source>
        <dbReference type="EMBL" id="KKN42125.1"/>
    </source>
</evidence>
<sequence length="391" mass="41963">MITIPTLSELFEDILDDLEAEFNITIPGFGKVFLIALAAVQAAKLKLYYLAIGKLQKNIFIDTADPEASGGTLERFGRIKLGRNPFAATAGQYVVAVTGTVGALIEASTTFKSNDDTVNPGKLFILDNEYTLVGSDSITLRALEAGVDSKLEVGEELTATIPIADVDKIVTVTSEAIAPLAAEEIEVYRTVGLQAYQLEPQGGAGSDYIIWAADAQGVLRSYPFAKSGATSEVDLFIEATIADSTDGKGTPSAQLLADVEDVVDFDPDDTRPLDERGRRPLTEIVNYLPVTIKEVDIEIQEFVGLTPAQETSIFNAIKAVLDDIRPFVASADVLANKNDIIDINKVISIILNAEPGSIFTTVDLMIDSGSVNSFTFDLGNIPHLNSVTYYG</sequence>
<dbReference type="AlphaFoldDB" id="A0A0F9QDJ9"/>
<name>A0A0F9QDJ9_9ZZZZ</name>
<dbReference type="Pfam" id="PF26078">
    <property type="entry name" value="Baseplate_J_M"/>
    <property type="match status" value="1"/>
</dbReference>
<dbReference type="EMBL" id="LAZR01001602">
    <property type="protein sequence ID" value="KKN42125.1"/>
    <property type="molecule type" value="Genomic_DNA"/>
</dbReference>
<comment type="caution">
    <text evidence="2">The sequence shown here is derived from an EMBL/GenBank/DDBJ whole genome shotgun (WGS) entry which is preliminary data.</text>
</comment>
<feature type="domain" description="Baseplate J-like central" evidence="1">
    <location>
        <begin position="200"/>
        <end position="287"/>
    </location>
</feature>
<organism evidence="2">
    <name type="scientific">marine sediment metagenome</name>
    <dbReference type="NCBI Taxonomy" id="412755"/>
    <lineage>
        <taxon>unclassified sequences</taxon>
        <taxon>metagenomes</taxon>
        <taxon>ecological metagenomes</taxon>
    </lineage>
</organism>
<evidence type="ECO:0000259" key="1">
    <source>
        <dbReference type="Pfam" id="PF26078"/>
    </source>
</evidence>
<dbReference type="PANTHER" id="PTHR37829:SF3">
    <property type="entry name" value="PROTEIN JAYE-RELATED"/>
    <property type="match status" value="1"/>
</dbReference>
<gene>
    <name evidence="2" type="ORF">LCGC14_0716290</name>
</gene>
<dbReference type="InterPro" id="IPR058531">
    <property type="entry name" value="Baseplate_J_M"/>
</dbReference>
<protein>
    <recommendedName>
        <fullName evidence="1">Baseplate J-like central domain-containing protein</fullName>
    </recommendedName>
</protein>